<reference evidence="4 5" key="1">
    <citation type="submission" date="2020-08" db="EMBL/GenBank/DDBJ databases">
        <title>Genomic Encyclopedia of Type Strains, Phase IV (KMG-IV): sequencing the most valuable type-strain genomes for metagenomic binning, comparative biology and taxonomic classification.</title>
        <authorList>
            <person name="Goeker M."/>
        </authorList>
    </citation>
    <scope>NUCLEOTIDE SEQUENCE [LARGE SCALE GENOMIC DNA]</scope>
    <source>
        <strain evidence="4 5">DSM 23562</strain>
    </source>
</reference>
<dbReference type="InterPro" id="IPR009003">
    <property type="entry name" value="Peptidase_S1_PA"/>
</dbReference>
<keyword evidence="5" id="KW-1185">Reference proteome</keyword>
<comment type="caution">
    <text evidence="4">The sequence shown here is derived from an EMBL/GenBank/DDBJ whole genome shotgun (WGS) entry which is preliminary data.</text>
</comment>
<dbReference type="Proteomes" id="UP000520814">
    <property type="component" value="Unassembled WGS sequence"/>
</dbReference>
<feature type="domain" description="PDZ" evidence="3">
    <location>
        <begin position="304"/>
        <end position="349"/>
    </location>
</feature>
<dbReference type="PANTHER" id="PTHR43343:SF3">
    <property type="entry name" value="PROTEASE DO-LIKE 8, CHLOROPLASTIC"/>
    <property type="match status" value="1"/>
</dbReference>
<keyword evidence="1 4" id="KW-0645">Protease</keyword>
<dbReference type="SUPFAM" id="SSF50494">
    <property type="entry name" value="Trypsin-like serine proteases"/>
    <property type="match status" value="1"/>
</dbReference>
<dbReference type="PROSITE" id="PS51257">
    <property type="entry name" value="PROKAR_LIPOPROTEIN"/>
    <property type="match status" value="1"/>
</dbReference>
<name>A0A7W9W4Y2_ARMRO</name>
<evidence type="ECO:0000256" key="2">
    <source>
        <dbReference type="ARBA" id="ARBA00022801"/>
    </source>
</evidence>
<dbReference type="InterPro" id="IPR036034">
    <property type="entry name" value="PDZ_sf"/>
</dbReference>
<dbReference type="SUPFAM" id="SSF50156">
    <property type="entry name" value="PDZ domain-like"/>
    <property type="match status" value="1"/>
</dbReference>
<keyword evidence="2" id="KW-0378">Hydrolase</keyword>
<dbReference type="RefSeq" id="WP_184191822.1">
    <property type="nucleotide sequence ID" value="NZ_JACHGW010000001.1"/>
</dbReference>
<accession>A0A7W9W4Y2</accession>
<dbReference type="InterPro" id="IPR001940">
    <property type="entry name" value="Peptidase_S1C"/>
</dbReference>
<proteinExistence type="predicted"/>
<dbReference type="Gene3D" id="2.40.10.120">
    <property type="match status" value="1"/>
</dbReference>
<dbReference type="PRINTS" id="PR00834">
    <property type="entry name" value="PROTEASES2C"/>
</dbReference>
<evidence type="ECO:0000313" key="4">
    <source>
        <dbReference type="EMBL" id="MBB6048330.1"/>
    </source>
</evidence>
<organism evidence="4 5">
    <name type="scientific">Armatimonas rosea</name>
    <dbReference type="NCBI Taxonomy" id="685828"/>
    <lineage>
        <taxon>Bacteria</taxon>
        <taxon>Bacillati</taxon>
        <taxon>Armatimonadota</taxon>
        <taxon>Armatimonadia</taxon>
        <taxon>Armatimonadales</taxon>
        <taxon>Armatimonadaceae</taxon>
        <taxon>Armatimonas</taxon>
    </lineage>
</organism>
<dbReference type="AlphaFoldDB" id="A0A7W9W4Y2"/>
<dbReference type="SMART" id="SM00228">
    <property type="entry name" value="PDZ"/>
    <property type="match status" value="1"/>
</dbReference>
<evidence type="ECO:0000313" key="5">
    <source>
        <dbReference type="Proteomes" id="UP000520814"/>
    </source>
</evidence>
<dbReference type="InterPro" id="IPR051201">
    <property type="entry name" value="Chloro_Bact_Ser_Proteases"/>
</dbReference>
<dbReference type="Pfam" id="PF13180">
    <property type="entry name" value="PDZ_2"/>
    <property type="match status" value="1"/>
</dbReference>
<evidence type="ECO:0000259" key="3">
    <source>
        <dbReference type="PROSITE" id="PS50106"/>
    </source>
</evidence>
<dbReference type="GO" id="GO:0006508">
    <property type="term" value="P:proteolysis"/>
    <property type="evidence" value="ECO:0007669"/>
    <property type="project" value="UniProtKB-KW"/>
</dbReference>
<dbReference type="InterPro" id="IPR001478">
    <property type="entry name" value="PDZ"/>
</dbReference>
<dbReference type="EMBL" id="JACHGW010000001">
    <property type="protein sequence ID" value="MBB6048330.1"/>
    <property type="molecule type" value="Genomic_DNA"/>
</dbReference>
<dbReference type="PROSITE" id="PS50106">
    <property type="entry name" value="PDZ"/>
    <property type="match status" value="1"/>
</dbReference>
<sequence>MAGIRLLNRPAATLGTLLAGAVAGACLTARGGSVESLLPGKAAVAAPPYSADKEPIVQAARLASPSVVAIDTTAKQSRTVFDSREDWFFGRGRRETQEVPTGSGSGVLLEGGYVLTNQHVVGDAVQTGGKITITLTDGRAFSAQPVGADRATDVALLKVQNPSRLPEAQLGENDSLQPGQTVLAIGNPVGLSHSVSAGVVSALGRPLVLEDRTYENLIQTDTAINPGNSGGALVDLAGKVVGINTLVRTDAQNIGFAIPIKTAMQIVDELKRNGKVRRPFDGIVPTELTARLTRMLRLPSETKGIVVRAVYRDSPAADAGLQQGDVLVSLAGQAISDEASYRRALAGLRIGQTVEAVVIRDNQQGTVKLRLAEAP</sequence>
<protein>
    <submittedName>
        <fullName evidence="4">S1-C subfamily serine protease</fullName>
    </submittedName>
</protein>
<dbReference type="GO" id="GO:0004252">
    <property type="term" value="F:serine-type endopeptidase activity"/>
    <property type="evidence" value="ECO:0007669"/>
    <property type="project" value="InterPro"/>
</dbReference>
<dbReference type="Pfam" id="PF13365">
    <property type="entry name" value="Trypsin_2"/>
    <property type="match status" value="1"/>
</dbReference>
<gene>
    <name evidence="4" type="ORF">HNQ39_000092</name>
</gene>
<dbReference type="Gene3D" id="2.30.42.10">
    <property type="match status" value="1"/>
</dbReference>
<evidence type="ECO:0000256" key="1">
    <source>
        <dbReference type="ARBA" id="ARBA00022670"/>
    </source>
</evidence>
<dbReference type="PANTHER" id="PTHR43343">
    <property type="entry name" value="PEPTIDASE S12"/>
    <property type="match status" value="1"/>
</dbReference>